<organism evidence="2 3">
    <name type="scientific">Pseudalkalibacillus berkeleyi</name>
    <dbReference type="NCBI Taxonomy" id="1069813"/>
    <lineage>
        <taxon>Bacteria</taxon>
        <taxon>Bacillati</taxon>
        <taxon>Bacillota</taxon>
        <taxon>Bacilli</taxon>
        <taxon>Bacillales</taxon>
        <taxon>Fictibacillaceae</taxon>
        <taxon>Pseudalkalibacillus</taxon>
    </lineage>
</organism>
<gene>
    <name evidence="2" type="ORF">L2716_14355</name>
</gene>
<dbReference type="InterPro" id="IPR016181">
    <property type="entry name" value="Acyl_CoA_acyltransferase"/>
</dbReference>
<protein>
    <recommendedName>
        <fullName evidence="1">N-acetyltransferase domain-containing protein</fullName>
    </recommendedName>
</protein>
<evidence type="ECO:0000313" key="2">
    <source>
        <dbReference type="EMBL" id="MCF6138917.1"/>
    </source>
</evidence>
<proteinExistence type="predicted"/>
<reference evidence="2 3" key="1">
    <citation type="submission" date="2022-01" db="EMBL/GenBank/DDBJ databases">
        <title>Alkalihalobacillus sp. EGI L200015, a novel bacterium isolated from a salt lake sediment.</title>
        <authorList>
            <person name="Gao L."/>
            <person name="Fang B.-Z."/>
            <person name="Li W.-J."/>
        </authorList>
    </citation>
    <scope>NUCLEOTIDE SEQUENCE [LARGE SCALE GENOMIC DNA]</scope>
    <source>
        <strain evidence="2 3">KCTC 12718</strain>
    </source>
</reference>
<comment type="caution">
    <text evidence="2">The sequence shown here is derived from an EMBL/GenBank/DDBJ whole genome shotgun (WGS) entry which is preliminary data.</text>
</comment>
<dbReference type="RefSeq" id="WP_236337417.1">
    <property type="nucleotide sequence ID" value="NZ_JAKIJS010000001.1"/>
</dbReference>
<dbReference type="Gene3D" id="3.40.630.30">
    <property type="match status" value="1"/>
</dbReference>
<dbReference type="PROSITE" id="PS51186">
    <property type="entry name" value="GNAT"/>
    <property type="match status" value="1"/>
</dbReference>
<dbReference type="InterPro" id="IPR000182">
    <property type="entry name" value="GNAT_dom"/>
</dbReference>
<dbReference type="EMBL" id="JAKIJS010000001">
    <property type="protein sequence ID" value="MCF6138917.1"/>
    <property type="molecule type" value="Genomic_DNA"/>
</dbReference>
<evidence type="ECO:0000259" key="1">
    <source>
        <dbReference type="PROSITE" id="PS51186"/>
    </source>
</evidence>
<accession>A0ABS9H1Q6</accession>
<dbReference type="SUPFAM" id="SSF55729">
    <property type="entry name" value="Acyl-CoA N-acyltransferases (Nat)"/>
    <property type="match status" value="1"/>
</dbReference>
<dbReference type="Proteomes" id="UP001649381">
    <property type="component" value="Unassembled WGS sequence"/>
</dbReference>
<keyword evidence="3" id="KW-1185">Reference proteome</keyword>
<evidence type="ECO:0000313" key="3">
    <source>
        <dbReference type="Proteomes" id="UP001649381"/>
    </source>
</evidence>
<sequence>MLSFRPAETNDAPSIKQFVAQAGLSSEGIDQCIQTFIILETDKKKMAGTVGLERFGTDGLIRSLVLAKDYSSEELLLQLLKAIIRLADHQGVQTVYLLTRVTSIFYALGFTEVPFEKMPEDLLNSPHLQQYDKDQIAIMKRQLIHTQ</sequence>
<name>A0ABS9H1Q6_9BACL</name>
<feature type="domain" description="N-acetyltransferase" evidence="1">
    <location>
        <begin position="2"/>
        <end position="129"/>
    </location>
</feature>